<dbReference type="InterPro" id="IPR025405">
    <property type="entry name" value="DUF4131"/>
</dbReference>
<sequence length="909" mass="102819">MERWIFAFLVGDIAALFSPVLLPLNILVIIFCFFLVVTTIASTKNSLSFRFKHHKSFGYLTIISGFMAGVIYLMAMSNFHFNNNFVTAQAQTFDVQGQVSSVVVKKQNNPSLMFTIKVATINGEPVKSSWFPTLLRVSWFKPKLLLQQGDLLTATIKLTKPHGYQNRFGFDYNQWVFSKGFIATGSIKKIHSHSSLKELNPTQLNPSKQQPLEFKFLQQNLLQQGSVNKLIEATQGINSQGVMLAVGLGNRSLITNEQFELYNHMGISHLLAISGLHIGIIFLVIKWLLKLVAKGWLTLTRLHLNHKYLTMFTLILLWSYIGLISFPVSATRAGLFVSLWALLDLTFSNINKIKLLLLVAFFSLLIDPFSPLTAAWWLTFSAVLGIVIFIQKVPFVKVESSTGLSIKELSIKNFSVERESIKALFTSSDKQEQESNPEDSLKWQLWQNKLFPIFRNVTNRFIYLLKFQVFITVWMMPVVLFWFGGVSVSSVLTNLIAIPIFSFILVPSIFVGTVGALLDISWLHYLFVFADAVLSPLLNMFSRYSVFHYWIDFAFGVWSWWLLIICIVLILPVYVLNRSRASKVVLSVLLVLPVGLSFYPWHSSLITQFKPKLTMYVLDVGQGTSVLFKQGSSAFIYDLGPVYPSGFNATQAVVKPMLIGLGITDVAHIVVSHNDSDHTGDINVLGDTSWIATRKQSCKPQTLTWFNTEITMLWPEQPRLNHSFSKQTTKNKNKNKNKNELSKNDSSCVIKITDKLTNSRVLLTGDITSKIERRLLAMHNKAKIDLESDVIISAHHGSKYSSAQAFINAVSPEIVFHSAGVNNRFGFPTTEVIDRFDLLNAQYTKGKSPQRGLPQLTQYSTNTQGMLEVVFTQTDQNSTKSGVIVTGYLDHWQPFWKKQNPFRFTSKIR</sequence>
<feature type="transmembrane region" description="Helical" evidence="6">
    <location>
        <begin position="309"/>
        <end position="328"/>
    </location>
</feature>
<protein>
    <recommendedName>
        <fullName evidence="12">DNA internalization-related competence protein ComEC/Rec2</fullName>
    </recommendedName>
</protein>
<dbReference type="PANTHER" id="PTHR30619">
    <property type="entry name" value="DNA INTERNALIZATION/COMPETENCE PROTEIN COMEC/REC2"/>
    <property type="match status" value="1"/>
</dbReference>
<feature type="domain" description="Metallo-beta-lactamase" evidence="7">
    <location>
        <begin position="619"/>
        <end position="694"/>
    </location>
</feature>
<dbReference type="NCBIfam" id="TIGR00360">
    <property type="entry name" value="ComEC_N-term"/>
    <property type="match status" value="1"/>
</dbReference>
<dbReference type="SUPFAM" id="SSF56281">
    <property type="entry name" value="Metallo-hydrolase/oxidoreductase"/>
    <property type="match status" value="1"/>
</dbReference>
<proteinExistence type="predicted"/>
<reference evidence="10 11" key="1">
    <citation type="submission" date="2016-12" db="EMBL/GenBank/DDBJ databases">
        <title>Diversity of luminous bacteria.</title>
        <authorList>
            <person name="Yoshizawa S."/>
            <person name="Kogure K."/>
        </authorList>
    </citation>
    <scope>NUCLEOTIDE SEQUENCE [LARGE SCALE GENOMIC DNA]</scope>
    <source>
        <strain evidence="10 11">SA4-48</strain>
    </source>
</reference>
<organism evidence="10 11">
    <name type="scientific">Psychrosphaera saromensis</name>
    <dbReference type="NCBI Taxonomy" id="716813"/>
    <lineage>
        <taxon>Bacteria</taxon>
        <taxon>Pseudomonadati</taxon>
        <taxon>Pseudomonadota</taxon>
        <taxon>Gammaproteobacteria</taxon>
        <taxon>Alteromonadales</taxon>
        <taxon>Pseudoalteromonadaceae</taxon>
        <taxon>Psychrosphaera</taxon>
    </lineage>
</organism>
<evidence type="ECO:0000256" key="5">
    <source>
        <dbReference type="ARBA" id="ARBA00023136"/>
    </source>
</evidence>
<keyword evidence="5 6" id="KW-0472">Membrane</keyword>
<keyword evidence="4 6" id="KW-1133">Transmembrane helix</keyword>
<keyword evidence="11" id="KW-1185">Reference proteome</keyword>
<keyword evidence="3 6" id="KW-0812">Transmembrane</keyword>
<dbReference type="InterPro" id="IPR001279">
    <property type="entry name" value="Metallo-B-lactamas"/>
</dbReference>
<gene>
    <name evidence="10" type="ORF">BTO11_13945</name>
</gene>
<name>A0A2S7UY23_9GAMM</name>
<feature type="domain" description="ComEC/Rec2-related protein" evidence="8">
    <location>
        <begin position="248"/>
        <end position="576"/>
    </location>
</feature>
<feature type="transmembrane region" description="Helical" evidence="6">
    <location>
        <begin position="372"/>
        <end position="390"/>
    </location>
</feature>
<dbReference type="GO" id="GO:0005886">
    <property type="term" value="C:plasma membrane"/>
    <property type="evidence" value="ECO:0007669"/>
    <property type="project" value="UniProtKB-SubCell"/>
</dbReference>
<dbReference type="OrthoDB" id="9761531at2"/>
<feature type="transmembrane region" description="Helical" evidence="6">
    <location>
        <begin position="57"/>
        <end position="75"/>
    </location>
</feature>
<evidence type="ECO:0000256" key="1">
    <source>
        <dbReference type="ARBA" id="ARBA00004651"/>
    </source>
</evidence>
<dbReference type="Proteomes" id="UP000239007">
    <property type="component" value="Unassembled WGS sequence"/>
</dbReference>
<dbReference type="Pfam" id="PF13567">
    <property type="entry name" value="DUF4131"/>
    <property type="match status" value="1"/>
</dbReference>
<dbReference type="InterPro" id="IPR052159">
    <property type="entry name" value="Competence_DNA_uptake"/>
</dbReference>
<dbReference type="EMBL" id="MSCH01000003">
    <property type="protein sequence ID" value="PQJ54638.1"/>
    <property type="molecule type" value="Genomic_DNA"/>
</dbReference>
<dbReference type="AlphaFoldDB" id="A0A2S7UY23"/>
<accession>A0A2S7UY23</accession>
<evidence type="ECO:0000256" key="2">
    <source>
        <dbReference type="ARBA" id="ARBA00022475"/>
    </source>
</evidence>
<evidence type="ECO:0000259" key="9">
    <source>
        <dbReference type="Pfam" id="PF13567"/>
    </source>
</evidence>
<feature type="transmembrane region" description="Helical" evidence="6">
    <location>
        <begin position="525"/>
        <end position="546"/>
    </location>
</feature>
<comment type="subcellular location">
    <subcellularLocation>
        <location evidence="1">Cell membrane</location>
        <topology evidence="1">Multi-pass membrane protein</topology>
    </subcellularLocation>
</comment>
<evidence type="ECO:0000313" key="11">
    <source>
        <dbReference type="Proteomes" id="UP000239007"/>
    </source>
</evidence>
<feature type="transmembrane region" description="Helical" evidence="6">
    <location>
        <begin position="461"/>
        <end position="483"/>
    </location>
</feature>
<feature type="transmembrane region" description="Helical" evidence="6">
    <location>
        <begin position="558"/>
        <end position="577"/>
    </location>
</feature>
<evidence type="ECO:0000313" key="10">
    <source>
        <dbReference type="EMBL" id="PQJ54638.1"/>
    </source>
</evidence>
<feature type="transmembrane region" description="Helical" evidence="6">
    <location>
        <begin position="7"/>
        <end position="37"/>
    </location>
</feature>
<comment type="caution">
    <text evidence="10">The sequence shown here is derived from an EMBL/GenBank/DDBJ whole genome shotgun (WGS) entry which is preliminary data.</text>
</comment>
<feature type="domain" description="DUF4131" evidence="9">
    <location>
        <begin position="22"/>
        <end position="190"/>
    </location>
</feature>
<dbReference type="Gene3D" id="3.60.15.10">
    <property type="entry name" value="Ribonuclease Z/Hydroxyacylglutathione hydrolase-like"/>
    <property type="match status" value="2"/>
</dbReference>
<dbReference type="PANTHER" id="PTHR30619:SF7">
    <property type="entry name" value="BETA-LACTAMASE DOMAIN PROTEIN"/>
    <property type="match status" value="1"/>
</dbReference>
<evidence type="ECO:0000259" key="8">
    <source>
        <dbReference type="Pfam" id="PF03772"/>
    </source>
</evidence>
<evidence type="ECO:0000259" key="7">
    <source>
        <dbReference type="Pfam" id="PF00753"/>
    </source>
</evidence>
<dbReference type="RefSeq" id="WP_105053158.1">
    <property type="nucleotide sequence ID" value="NZ_BMYG01000001.1"/>
</dbReference>
<dbReference type="Pfam" id="PF03772">
    <property type="entry name" value="Competence"/>
    <property type="match status" value="1"/>
</dbReference>
<feature type="transmembrane region" description="Helical" evidence="6">
    <location>
        <begin position="495"/>
        <end position="518"/>
    </location>
</feature>
<evidence type="ECO:0000256" key="6">
    <source>
        <dbReference type="SAM" id="Phobius"/>
    </source>
</evidence>
<evidence type="ECO:0000256" key="4">
    <source>
        <dbReference type="ARBA" id="ARBA00022989"/>
    </source>
</evidence>
<dbReference type="InterPro" id="IPR036866">
    <property type="entry name" value="RibonucZ/Hydroxyglut_hydro"/>
</dbReference>
<dbReference type="InterPro" id="IPR004477">
    <property type="entry name" value="ComEC_N"/>
</dbReference>
<evidence type="ECO:0008006" key="12">
    <source>
        <dbReference type="Google" id="ProtNLM"/>
    </source>
</evidence>
<dbReference type="Pfam" id="PF00753">
    <property type="entry name" value="Lactamase_B"/>
    <property type="match status" value="1"/>
</dbReference>
<evidence type="ECO:0000256" key="3">
    <source>
        <dbReference type="ARBA" id="ARBA00022692"/>
    </source>
</evidence>
<feature type="transmembrane region" description="Helical" evidence="6">
    <location>
        <begin position="270"/>
        <end position="289"/>
    </location>
</feature>
<feature type="transmembrane region" description="Helical" evidence="6">
    <location>
        <begin position="584"/>
        <end position="602"/>
    </location>
</feature>
<keyword evidence="2" id="KW-1003">Cell membrane</keyword>